<comment type="caution">
    <text evidence="2">The sequence shown here is derived from an EMBL/GenBank/DDBJ whole genome shotgun (WGS) entry which is preliminary data.</text>
</comment>
<organism evidence="2 3">
    <name type="scientific">Cuscuta europaea</name>
    <name type="common">European dodder</name>
    <dbReference type="NCBI Taxonomy" id="41803"/>
    <lineage>
        <taxon>Eukaryota</taxon>
        <taxon>Viridiplantae</taxon>
        <taxon>Streptophyta</taxon>
        <taxon>Embryophyta</taxon>
        <taxon>Tracheophyta</taxon>
        <taxon>Spermatophyta</taxon>
        <taxon>Magnoliopsida</taxon>
        <taxon>eudicotyledons</taxon>
        <taxon>Gunneridae</taxon>
        <taxon>Pentapetalae</taxon>
        <taxon>asterids</taxon>
        <taxon>lamiids</taxon>
        <taxon>Solanales</taxon>
        <taxon>Convolvulaceae</taxon>
        <taxon>Cuscuteae</taxon>
        <taxon>Cuscuta</taxon>
        <taxon>Cuscuta subgen. Cuscuta</taxon>
    </lineage>
</organism>
<dbReference type="Proteomes" id="UP001152484">
    <property type="component" value="Unassembled WGS sequence"/>
</dbReference>
<reference evidence="2" key="1">
    <citation type="submission" date="2022-07" db="EMBL/GenBank/DDBJ databases">
        <authorList>
            <person name="Macas J."/>
            <person name="Novak P."/>
            <person name="Neumann P."/>
        </authorList>
    </citation>
    <scope>NUCLEOTIDE SEQUENCE</scope>
</reference>
<protein>
    <submittedName>
        <fullName evidence="2">Uncharacterized protein</fullName>
    </submittedName>
</protein>
<gene>
    <name evidence="2" type="ORF">CEURO_LOCUS17633</name>
</gene>
<dbReference type="EMBL" id="CAMAPE010000050">
    <property type="protein sequence ID" value="CAH9107140.1"/>
    <property type="molecule type" value="Genomic_DNA"/>
</dbReference>
<dbReference type="OrthoDB" id="1322885at2759"/>
<evidence type="ECO:0000256" key="1">
    <source>
        <dbReference type="SAM" id="MobiDB-lite"/>
    </source>
</evidence>
<feature type="compositionally biased region" description="Pro residues" evidence="1">
    <location>
        <begin position="155"/>
        <end position="164"/>
    </location>
</feature>
<evidence type="ECO:0000313" key="3">
    <source>
        <dbReference type="Proteomes" id="UP001152484"/>
    </source>
</evidence>
<keyword evidence="3" id="KW-1185">Reference proteome</keyword>
<dbReference type="AlphaFoldDB" id="A0A9P0ZQ25"/>
<proteinExistence type="predicted"/>
<evidence type="ECO:0000313" key="2">
    <source>
        <dbReference type="EMBL" id="CAH9107140.1"/>
    </source>
</evidence>
<feature type="region of interest" description="Disordered" evidence="1">
    <location>
        <begin position="128"/>
        <end position="181"/>
    </location>
</feature>
<accession>A0A9P0ZQ25</accession>
<sequence>MIINLISFYIADNKMKIQYFSSKEIILLRFLLALYLVSYTGARDLKISRTLTQENGGGDSEENLLGDWPNIPGFPLPGAPEISGEIPNIPGFPLPGAPEIPSESNPEGIPIIPGFPFPRIPGIPGFGIPDSPPQEPGADIPDFSFPGSGLGIPNFPFPDLPIPPEDAFQTLGPTGEPLSGL</sequence>
<name>A0A9P0ZQ25_CUSEU</name>